<accession>A0A7L9RSL6</accession>
<keyword evidence="2" id="KW-1185">Reference proteome</keyword>
<evidence type="ECO:0000313" key="2">
    <source>
        <dbReference type="Proteomes" id="UP000594001"/>
    </source>
</evidence>
<reference evidence="1 2" key="1">
    <citation type="submission" date="2020-06" db="EMBL/GenBank/DDBJ databases">
        <title>The endosymbiont of the kinetoplastid Bodo saltans is a Paracaedibacter-like alpha-proteobacterium possessing a putative toxin-antitoxin system.</title>
        <authorList>
            <person name="Midha S."/>
            <person name="Rigden D.J."/>
            <person name="Siozios S."/>
            <person name="Hurst G.D.D."/>
            <person name="Jackson A.P."/>
        </authorList>
    </citation>
    <scope>NUCLEOTIDE SEQUENCE [LARGE SCALE GENOMIC DNA]</scope>
    <source>
        <strain evidence="1">Lake Konstanz</strain>
    </source>
</reference>
<gene>
    <name evidence="1" type="ORF">CPBP_00326</name>
</gene>
<dbReference type="EMBL" id="CP054719">
    <property type="protein sequence ID" value="QOL19564.1"/>
    <property type="molecule type" value="Genomic_DNA"/>
</dbReference>
<proteinExistence type="predicted"/>
<sequence length="267" mass="30222">MTEYNLVGCRGQPTSKQMKISESYVAALWFLQELVDRKLIGVHPPTEDLDVTCILSSMDLGTRLQGGKEIYTPLDQSRGGDWKGAITFIGGNVKGDISSKQAFLGMIAFIEFYKNEFEFDVQETIDLLTAMIANPDHYKELWKLWDHYIDRYTNLLGDYPVDIEGTYGTGHLSDTSINRDLILTTARSGDSYLGRCQNSGHDWYHKILENGQQLWAEVRNGIIINGGQNTLPIKYNPSSGVKKALRARSRFRGVRRIINALLKRVCH</sequence>
<name>A0A7L9RSL6_9PROT</name>
<dbReference type="KEGG" id="pbal:CPBP_00326"/>
<dbReference type="AlphaFoldDB" id="A0A7L9RSL6"/>
<evidence type="ECO:0000313" key="1">
    <source>
        <dbReference type="EMBL" id="QOL19564.1"/>
    </source>
</evidence>
<organism evidence="1 2">
    <name type="scientific">Candidatus Bodocaedibacter vickermanii</name>
    <dbReference type="NCBI Taxonomy" id="2741701"/>
    <lineage>
        <taxon>Bacteria</taxon>
        <taxon>Pseudomonadati</taxon>
        <taxon>Pseudomonadota</taxon>
        <taxon>Alphaproteobacteria</taxon>
        <taxon>Holosporales</taxon>
        <taxon>Candidatus Paracaedibacteraceae</taxon>
        <taxon>Candidatus Bodocaedibacter</taxon>
    </lineage>
</organism>
<protein>
    <submittedName>
        <fullName evidence="1">Filamentous hemagglutinin N-terminal domain-containing protein</fullName>
    </submittedName>
</protein>
<dbReference type="Proteomes" id="UP000594001">
    <property type="component" value="Chromosome"/>
</dbReference>